<proteinExistence type="predicted"/>
<keyword evidence="2" id="KW-1185">Reference proteome</keyword>
<name>C0D1Q5_9FIRM</name>
<dbReference type="HOGENOM" id="CLU_3307083_0_0_9"/>
<accession>C0D1Q5</accession>
<evidence type="ECO:0000313" key="2">
    <source>
        <dbReference type="Proteomes" id="UP000004756"/>
    </source>
</evidence>
<protein>
    <submittedName>
        <fullName evidence="1">Uncharacterized protein</fullName>
    </submittedName>
</protein>
<gene>
    <name evidence="1" type="ORF">CLOSTASPAR_03194</name>
</gene>
<reference evidence="1 2" key="1">
    <citation type="submission" date="2009-01" db="EMBL/GenBank/DDBJ databases">
        <authorList>
            <person name="Fulton L."/>
            <person name="Clifton S."/>
            <person name="Fulton B."/>
            <person name="Xu J."/>
            <person name="Minx P."/>
            <person name="Pepin K.H."/>
            <person name="Johnson M."/>
            <person name="Bhonagiri V."/>
            <person name="Nash W.E."/>
            <person name="Mardis E.R."/>
            <person name="Wilson R.K."/>
        </authorList>
    </citation>
    <scope>NUCLEOTIDE SEQUENCE [LARGE SCALE GENOMIC DNA]</scope>
    <source>
        <strain evidence="1 2">DSM 15981</strain>
    </source>
</reference>
<organism evidence="1 2">
    <name type="scientific">[Clostridium] asparagiforme DSM 15981</name>
    <dbReference type="NCBI Taxonomy" id="518636"/>
    <lineage>
        <taxon>Bacteria</taxon>
        <taxon>Bacillati</taxon>
        <taxon>Bacillota</taxon>
        <taxon>Clostridia</taxon>
        <taxon>Lachnospirales</taxon>
        <taxon>Lachnospiraceae</taxon>
        <taxon>Enterocloster</taxon>
    </lineage>
</organism>
<dbReference type="EMBL" id="ACCJ01000234">
    <property type="protein sequence ID" value="EEG54739.1"/>
    <property type="molecule type" value="Genomic_DNA"/>
</dbReference>
<evidence type="ECO:0000313" key="1">
    <source>
        <dbReference type="EMBL" id="EEG54739.1"/>
    </source>
</evidence>
<dbReference type="AlphaFoldDB" id="C0D1Q5"/>
<dbReference type="Proteomes" id="UP000004756">
    <property type="component" value="Unassembled WGS sequence"/>
</dbReference>
<sequence length="39" mass="4515">MFEFKRGNSKKCAGGRGAGCDAEKCRRFRHNGFRFRIGY</sequence>
<reference evidence="1 2" key="2">
    <citation type="submission" date="2009-02" db="EMBL/GenBank/DDBJ databases">
        <title>Draft genome sequence of Clostridium asparagiforme (DSM 15981).</title>
        <authorList>
            <person name="Sudarsanam P."/>
            <person name="Ley R."/>
            <person name="Guruge J."/>
            <person name="Turnbaugh P.J."/>
            <person name="Mahowald M."/>
            <person name="Liep D."/>
            <person name="Gordon J."/>
        </authorList>
    </citation>
    <scope>NUCLEOTIDE SEQUENCE [LARGE SCALE GENOMIC DNA]</scope>
    <source>
        <strain evidence="1 2">DSM 15981</strain>
    </source>
</reference>
<comment type="caution">
    <text evidence="1">The sequence shown here is derived from an EMBL/GenBank/DDBJ whole genome shotgun (WGS) entry which is preliminary data.</text>
</comment>